<dbReference type="GeneTree" id="ENSGT00940000164833"/>
<dbReference type="InterPro" id="IPR043502">
    <property type="entry name" value="DNA/RNA_pol_sf"/>
</dbReference>
<name>H2ZVJ9_LATCH</name>
<dbReference type="PANTHER" id="PTHR35450">
    <property type="entry name" value="REVERSE TRANSCRIPTASE DOMAIN-CONTAINING PROTEIN"/>
    <property type="match status" value="1"/>
</dbReference>
<reference evidence="3" key="1">
    <citation type="submission" date="2011-08" db="EMBL/GenBank/DDBJ databases">
        <title>The draft genome of Latimeria chalumnae.</title>
        <authorList>
            <person name="Di Palma F."/>
            <person name="Alfoldi J."/>
            <person name="Johnson J."/>
            <person name="Berlin A."/>
            <person name="Gnerre S."/>
            <person name="Jaffe D."/>
            <person name="MacCallum I."/>
            <person name="Young S."/>
            <person name="Walker B.J."/>
            <person name="Lander E."/>
            <person name="Lindblad-Toh K."/>
        </authorList>
    </citation>
    <scope>NUCLEOTIDE SEQUENCE [LARGE SCALE GENOMIC DNA]</scope>
    <source>
        <strain evidence="3">Wild caught</strain>
    </source>
</reference>
<keyword evidence="3" id="KW-1185">Reference proteome</keyword>
<dbReference type="eggNOG" id="KOG1075">
    <property type="taxonomic scope" value="Eukaryota"/>
</dbReference>
<dbReference type="InParanoid" id="H2ZVJ9"/>
<protein>
    <recommendedName>
        <fullName evidence="1">Reverse transcriptase domain-containing protein</fullName>
    </recommendedName>
</protein>
<sequence length="511" mass="58848">ITHGRTVLIMKNKNVGHQIVSNYRPITCLPTIWKLLTSIITEYIYDHMGEQKGCKQNARGTKDQFLIDKLIMKTAKNRVVWIDYKKAYDSVPHSWIWKTLKMYGIANNIINFLELVMNIWKTDLTTQSHSLGTVNFLQGIFQSDSLSPMLFIICLLPLTTLLKKSGLGFTIHNVTISHLLYMDDLKLYAKSDKDILALTKIVKTFSNDICMWFGLDKCAIVTINRGQVLRGDSLKLPPDEVIDPLPLKESYKYLGILEHGSINNIDVKKKATMEYKKRLRQFLKSKLSGSNLLQAINTYTIPVMSYIAGIVDWTLDEMKQLDRMTRRQLTIHGALHPKDVDRLYVPRRKGGRGLKSIDDLVFKEWCALSEYLKHSTTLALKLVSKEKIVVKGMRENQTDHEDHFMKWEAKALHGKWAKLLKIVDEDYSKWLRTAHLKPPTEALIIAAQDQALHTNWLGHYILKTGETTDKCRRCKKFAETVMHIVSGCPMLGHERHNQVANALYWDFCGQY</sequence>
<reference evidence="2" key="2">
    <citation type="submission" date="2025-08" db="UniProtKB">
        <authorList>
            <consortium name="Ensembl"/>
        </authorList>
    </citation>
    <scope>IDENTIFICATION</scope>
</reference>
<feature type="domain" description="Reverse transcriptase" evidence="1">
    <location>
        <begin position="1"/>
        <end position="258"/>
    </location>
</feature>
<dbReference type="InterPro" id="IPR000477">
    <property type="entry name" value="RT_dom"/>
</dbReference>
<dbReference type="PANTHER" id="PTHR35450:SF2">
    <property type="entry name" value="REVERSE TRANSCRIPTASE DOMAIN-CONTAINING PROTEIN"/>
    <property type="match status" value="1"/>
</dbReference>
<dbReference type="EMBL" id="AFYH01206690">
    <property type="status" value="NOT_ANNOTATED_CDS"/>
    <property type="molecule type" value="Genomic_DNA"/>
</dbReference>
<organism evidence="2 3">
    <name type="scientific">Latimeria chalumnae</name>
    <name type="common">Coelacanth</name>
    <dbReference type="NCBI Taxonomy" id="7897"/>
    <lineage>
        <taxon>Eukaryota</taxon>
        <taxon>Metazoa</taxon>
        <taxon>Chordata</taxon>
        <taxon>Craniata</taxon>
        <taxon>Vertebrata</taxon>
        <taxon>Euteleostomi</taxon>
        <taxon>Coelacanthiformes</taxon>
        <taxon>Coelacanthidae</taxon>
        <taxon>Latimeria</taxon>
    </lineage>
</organism>
<dbReference type="PROSITE" id="PS50878">
    <property type="entry name" value="RT_POL"/>
    <property type="match status" value="1"/>
</dbReference>
<dbReference type="OMA" id="ITHGRTV"/>
<evidence type="ECO:0000313" key="3">
    <source>
        <dbReference type="Proteomes" id="UP000008672"/>
    </source>
</evidence>
<dbReference type="AlphaFoldDB" id="H2ZVJ9"/>
<dbReference type="Pfam" id="PF00078">
    <property type="entry name" value="RVT_1"/>
    <property type="match status" value="1"/>
</dbReference>
<dbReference type="Proteomes" id="UP000008672">
    <property type="component" value="Unassembled WGS sequence"/>
</dbReference>
<dbReference type="Ensembl" id="ENSLACT00000001432.1">
    <property type="protein sequence ID" value="ENSLACP00000001420.1"/>
    <property type="gene ID" value="ENSLACG00000001271.1"/>
</dbReference>
<accession>H2ZVJ9</accession>
<evidence type="ECO:0000313" key="2">
    <source>
        <dbReference type="Ensembl" id="ENSLACP00000001420.1"/>
    </source>
</evidence>
<dbReference type="SUPFAM" id="SSF56672">
    <property type="entry name" value="DNA/RNA polymerases"/>
    <property type="match status" value="1"/>
</dbReference>
<proteinExistence type="predicted"/>
<dbReference type="CDD" id="cd01650">
    <property type="entry name" value="RT_nLTR_like"/>
    <property type="match status" value="1"/>
</dbReference>
<reference evidence="2" key="3">
    <citation type="submission" date="2025-09" db="UniProtKB">
        <authorList>
            <consortium name="Ensembl"/>
        </authorList>
    </citation>
    <scope>IDENTIFICATION</scope>
</reference>
<evidence type="ECO:0000259" key="1">
    <source>
        <dbReference type="PROSITE" id="PS50878"/>
    </source>
</evidence>